<protein>
    <submittedName>
        <fullName evidence="2">Uncharacterized protein</fullName>
    </submittedName>
</protein>
<feature type="transmembrane region" description="Helical" evidence="1">
    <location>
        <begin position="115"/>
        <end position="132"/>
    </location>
</feature>
<dbReference type="VEuPathDB" id="TriTrypDB:Tbg972.9.4270"/>
<organism evidence="2 3">
    <name type="scientific">Trypanosoma brucei gambiense (strain MHOM/CI/86/DAL972)</name>
    <dbReference type="NCBI Taxonomy" id="679716"/>
    <lineage>
        <taxon>Eukaryota</taxon>
        <taxon>Discoba</taxon>
        <taxon>Euglenozoa</taxon>
        <taxon>Kinetoplastea</taxon>
        <taxon>Metakinetoplastina</taxon>
        <taxon>Trypanosomatida</taxon>
        <taxon>Trypanosomatidae</taxon>
        <taxon>Trypanosoma</taxon>
    </lineage>
</organism>
<name>C9ZY52_TRYB9</name>
<keyword evidence="1" id="KW-0812">Transmembrane</keyword>
<evidence type="ECO:0000313" key="3">
    <source>
        <dbReference type="Proteomes" id="UP000002316"/>
    </source>
</evidence>
<evidence type="ECO:0000256" key="1">
    <source>
        <dbReference type="SAM" id="Phobius"/>
    </source>
</evidence>
<dbReference type="Proteomes" id="UP000002316">
    <property type="component" value="Chromosome 9"/>
</dbReference>
<keyword evidence="1" id="KW-0472">Membrane</keyword>
<proteinExistence type="predicted"/>
<gene>
    <name evidence="2" type="ORF">TbgDal_IX4270</name>
</gene>
<sequence length="264" mass="29136">MGNQKAVAGRQDATLSSAAGTKHSAKLPPLLAPLTRVITLEMIWYLLCHIVCLFTLIFGAGDELFTSRKRWFALGWTKQPQRREYSAGGVYKMFATKATIENKPMLPPHRLNSDLVLSLLFVLTFNGFFLALSRSVSRLIAEGDERRDFREGTFDIKSGTDDKVSKGKGVPFRLINCREIIYKVTLGATLVFCVLITTCVILQPPSEVQGAAPSLVLLSSVVPIYYGDRPNGARALERFYSAYQSVIITVLVGLVLDANFLAKA</sequence>
<dbReference type="AlphaFoldDB" id="C9ZY52"/>
<reference evidence="3" key="1">
    <citation type="journal article" date="2010" name="PLoS Negl. Trop. Dis.">
        <title>The genome sequence of Trypanosoma brucei gambiense, causative agent of chronic human african trypanosomiasis.</title>
        <authorList>
            <person name="Jackson A.P."/>
            <person name="Sanders M."/>
            <person name="Berry A."/>
            <person name="McQuillan J."/>
            <person name="Aslett M.A."/>
            <person name="Quail M.A."/>
            <person name="Chukualim B."/>
            <person name="Capewell P."/>
            <person name="MacLeod A."/>
            <person name="Melville S.E."/>
            <person name="Gibson W."/>
            <person name="Barry J.D."/>
            <person name="Berriman M."/>
            <person name="Hertz-Fowler C."/>
        </authorList>
    </citation>
    <scope>NUCLEOTIDE SEQUENCE [LARGE SCALE GENOMIC DNA]</scope>
    <source>
        <strain evidence="3">MHOM/CI/86/DAL972</strain>
    </source>
</reference>
<dbReference type="RefSeq" id="XP_011776617.1">
    <property type="nucleotide sequence ID" value="XM_011778315.1"/>
</dbReference>
<dbReference type="KEGG" id="tbg:TbgDal_IX4270"/>
<evidence type="ECO:0000313" key="2">
    <source>
        <dbReference type="EMBL" id="CBH14351.1"/>
    </source>
</evidence>
<accession>C9ZY52</accession>
<keyword evidence="1" id="KW-1133">Transmembrane helix</keyword>
<feature type="transmembrane region" description="Helical" evidence="1">
    <location>
        <begin position="239"/>
        <end position="262"/>
    </location>
</feature>
<dbReference type="GeneID" id="23860439"/>
<dbReference type="EMBL" id="FN554972">
    <property type="protein sequence ID" value="CBH14351.1"/>
    <property type="molecule type" value="Genomic_DNA"/>
</dbReference>
<feature type="transmembrane region" description="Helical" evidence="1">
    <location>
        <begin position="43"/>
        <end position="61"/>
    </location>
</feature>
<feature type="transmembrane region" description="Helical" evidence="1">
    <location>
        <begin position="180"/>
        <end position="204"/>
    </location>
</feature>